<evidence type="ECO:0000313" key="1">
    <source>
        <dbReference type="EMBL" id="CAB3980761.1"/>
    </source>
</evidence>
<sequence length="62" mass="6914">MSTRSKKTSGPGLSPDNEAFREEMKTLIKEEIMNAFATHVKEALQNELSKIVAPINDQIVLL</sequence>
<organism evidence="1 2">
    <name type="scientific">Paramuricea clavata</name>
    <name type="common">Red gorgonian</name>
    <name type="synonym">Violescent sea-whip</name>
    <dbReference type="NCBI Taxonomy" id="317549"/>
    <lineage>
        <taxon>Eukaryota</taxon>
        <taxon>Metazoa</taxon>
        <taxon>Cnidaria</taxon>
        <taxon>Anthozoa</taxon>
        <taxon>Octocorallia</taxon>
        <taxon>Malacalcyonacea</taxon>
        <taxon>Plexauridae</taxon>
        <taxon>Paramuricea</taxon>
    </lineage>
</organism>
<dbReference type="EMBL" id="CACRXK020000321">
    <property type="protein sequence ID" value="CAB3980761.1"/>
    <property type="molecule type" value="Genomic_DNA"/>
</dbReference>
<gene>
    <name evidence="1" type="ORF">PACLA_8A038233</name>
</gene>
<reference evidence="1" key="1">
    <citation type="submission" date="2020-04" db="EMBL/GenBank/DDBJ databases">
        <authorList>
            <person name="Alioto T."/>
            <person name="Alioto T."/>
            <person name="Gomez Garrido J."/>
        </authorList>
    </citation>
    <scope>NUCLEOTIDE SEQUENCE</scope>
    <source>
        <strain evidence="1">A484AB</strain>
    </source>
</reference>
<dbReference type="Proteomes" id="UP001152795">
    <property type="component" value="Unassembled WGS sequence"/>
</dbReference>
<comment type="caution">
    <text evidence="1">The sequence shown here is derived from an EMBL/GenBank/DDBJ whole genome shotgun (WGS) entry which is preliminary data.</text>
</comment>
<evidence type="ECO:0000313" key="2">
    <source>
        <dbReference type="Proteomes" id="UP001152795"/>
    </source>
</evidence>
<protein>
    <submittedName>
        <fullName evidence="1">Uncharacterized protein</fullName>
    </submittedName>
</protein>
<dbReference type="AlphaFoldDB" id="A0A7D9DAB5"/>
<accession>A0A7D9DAB5</accession>
<proteinExistence type="predicted"/>
<keyword evidence="2" id="KW-1185">Reference proteome</keyword>
<name>A0A7D9DAB5_PARCT</name>